<evidence type="ECO:0000256" key="3">
    <source>
        <dbReference type="ARBA" id="ARBA00023128"/>
    </source>
</evidence>
<accession>A0A7S2URS6</accession>
<evidence type="ECO:0000259" key="6">
    <source>
        <dbReference type="PROSITE" id="PS51886"/>
    </source>
</evidence>
<feature type="domain" description="TLDc" evidence="6">
    <location>
        <begin position="244"/>
        <end position="429"/>
    </location>
</feature>
<evidence type="ECO:0000256" key="1">
    <source>
        <dbReference type="ARBA" id="ARBA00004173"/>
    </source>
</evidence>
<dbReference type="EMBL" id="HBHQ01029622">
    <property type="protein sequence ID" value="CAD9828268.1"/>
    <property type="molecule type" value="Transcribed_RNA"/>
</dbReference>
<gene>
    <name evidence="7" type="ORF">ASEP1449_LOCUS20103</name>
</gene>
<protein>
    <recommendedName>
        <fullName evidence="4">Oxidation resistance protein 1</fullName>
    </recommendedName>
</protein>
<dbReference type="SMART" id="SM00584">
    <property type="entry name" value="TLDc"/>
    <property type="match status" value="1"/>
</dbReference>
<feature type="region of interest" description="Disordered" evidence="5">
    <location>
        <begin position="483"/>
        <end position="504"/>
    </location>
</feature>
<sequence>MTSLTEIHELEGRYPFSEEEIEILLRCHKALKDNTGQDSFVMKLAMCSPYATFFMPGNELRRRVDFLENHVLPSGFSSELRAAISADAFVNYANLGMERSLERFLEGIANTGRRGPHEALRVMYDIICDDGDDNENAASDLIELAFALSVASNVLVSPTATVDQEPNILRRIQNFDSSFMVKSLLQVSDNRDGTTTPLTQKMFVEWAEDNMPLLASTLLTFVHRLIFHTRPLPPSRIPYIQPEHYHVSDIFNHEDSRLFAFGCMTPALAGKWHRLYSSEQDGRSFNRLEHSILGYGGPTLMVIRTTGENEATLGAFMSSPWKESSKFHGDSDSFLFQLEPTLGVYRPVGGKDENIMYLNPSTRHTGSNGLPHGIGFGGSLNKPRLFIPESLDALGHASSLGFTYQMGNLLPEESLETFEIKVLEIWGVGDDTLVTQALRDRANFRERTDSAIYKARHISDKTQFVEDLQSGLIPNTLYKHQEDARGRPDFSVDETHDGYKVDRE</sequence>
<proteinExistence type="inferred from homology"/>
<name>A0A7S2URS6_9STRA</name>
<dbReference type="InterPro" id="IPR006571">
    <property type="entry name" value="TLDc_dom"/>
</dbReference>
<dbReference type="PROSITE" id="PS51886">
    <property type="entry name" value="TLDC"/>
    <property type="match status" value="1"/>
</dbReference>
<evidence type="ECO:0000256" key="5">
    <source>
        <dbReference type="SAM" id="MobiDB-lite"/>
    </source>
</evidence>
<evidence type="ECO:0000256" key="2">
    <source>
        <dbReference type="ARBA" id="ARBA00009540"/>
    </source>
</evidence>
<dbReference type="AlphaFoldDB" id="A0A7S2URS6"/>
<comment type="similarity">
    <text evidence="2">Belongs to the OXR1 family.</text>
</comment>
<reference evidence="7" key="1">
    <citation type="submission" date="2021-01" db="EMBL/GenBank/DDBJ databases">
        <authorList>
            <person name="Corre E."/>
            <person name="Pelletier E."/>
            <person name="Niang G."/>
            <person name="Scheremetjew M."/>
            <person name="Finn R."/>
            <person name="Kale V."/>
            <person name="Holt S."/>
            <person name="Cochrane G."/>
            <person name="Meng A."/>
            <person name="Brown T."/>
            <person name="Cohen L."/>
        </authorList>
    </citation>
    <scope>NUCLEOTIDE SEQUENCE</scope>
    <source>
        <strain evidence="7">CCMP2084</strain>
    </source>
</reference>
<comment type="subcellular location">
    <subcellularLocation>
        <location evidence="1">Mitochondrion</location>
    </subcellularLocation>
</comment>
<keyword evidence="3" id="KW-0496">Mitochondrion</keyword>
<evidence type="ECO:0000313" key="7">
    <source>
        <dbReference type="EMBL" id="CAD9828268.1"/>
    </source>
</evidence>
<evidence type="ECO:0000256" key="4">
    <source>
        <dbReference type="ARBA" id="ARBA00040604"/>
    </source>
</evidence>
<dbReference type="PANTHER" id="PTHR23354">
    <property type="entry name" value="NUCLEOLAR PROTEIN 7/ESTROGEN RECEPTOR COACTIVATOR-RELATED"/>
    <property type="match status" value="1"/>
</dbReference>
<dbReference type="GO" id="GO:0005739">
    <property type="term" value="C:mitochondrion"/>
    <property type="evidence" value="ECO:0007669"/>
    <property type="project" value="UniProtKB-SubCell"/>
</dbReference>
<dbReference type="PANTHER" id="PTHR23354:SF62">
    <property type="entry name" value="MUSTARD, ISOFORM V"/>
    <property type="match status" value="1"/>
</dbReference>
<organism evidence="7">
    <name type="scientific">Attheya septentrionalis</name>
    <dbReference type="NCBI Taxonomy" id="420275"/>
    <lineage>
        <taxon>Eukaryota</taxon>
        <taxon>Sar</taxon>
        <taxon>Stramenopiles</taxon>
        <taxon>Ochrophyta</taxon>
        <taxon>Bacillariophyta</taxon>
        <taxon>Coscinodiscophyceae</taxon>
        <taxon>Chaetocerotophycidae</taxon>
        <taxon>Chaetocerotales</taxon>
        <taxon>Attheyaceae</taxon>
        <taxon>Attheya</taxon>
    </lineage>
</organism>
<dbReference type="Pfam" id="PF07534">
    <property type="entry name" value="TLD"/>
    <property type="match status" value="1"/>
</dbReference>